<protein>
    <recommendedName>
        <fullName evidence="4">HECT domain-containing protein</fullName>
    </recommendedName>
</protein>
<dbReference type="PANTHER" id="PTHR46654:SF1">
    <property type="entry name" value="E3 UBIQUITIN-PROTEIN LIGASE HECTD3"/>
    <property type="match status" value="1"/>
</dbReference>
<dbReference type="VEuPathDB" id="CryptoDB:Vbra_22610"/>
<reference evidence="5 6" key="1">
    <citation type="submission" date="2014-11" db="EMBL/GenBank/DDBJ databases">
        <authorList>
            <person name="Zhu J."/>
            <person name="Qi W."/>
            <person name="Song R."/>
        </authorList>
    </citation>
    <scope>NUCLEOTIDE SEQUENCE [LARGE SCALE GENOMIC DNA]</scope>
</reference>
<sequence length="340" mass="37921">PNSSATSSLQLSMYTFLGKLMGVAIRGHHCLNLDLPSLLWNPLVHQTVTLKDLEAIDALCAQTLDKVANLEGEGVTEATFRDLIPYTFTTTSSDGRVVELLPDGEHRPVEWHTRHLFVSLTKQYRLNEFQQQIRAIRRGLQLVVPVRFLHFFTGSQVERLVCGTSTIDIDTLKAHTRYVGYSATDQVIRWFWEVMEGFPQRERQLFLRFAWGRSRLPLRSAGQWEQEMEIQRPYHHDRRPPRFHPGPPGAAAAAGVPHVDEGDVGDAGGPSSSAAGGGGGVAPRREDTMLPSSHTCFFQVDLPAYSSAAILRQKLLYAITEGIAIDADHAAQDINWENVT</sequence>
<feature type="domain" description="HECT" evidence="4">
    <location>
        <begin position="1"/>
        <end position="328"/>
    </location>
</feature>
<dbReference type="PANTHER" id="PTHR46654">
    <property type="entry name" value="E3 UBIQUITIN-PROTEIN LIGASE HECTD3"/>
    <property type="match status" value="1"/>
</dbReference>
<dbReference type="SUPFAM" id="SSF56204">
    <property type="entry name" value="Hect, E3 ligase catalytic domain"/>
    <property type="match status" value="1"/>
</dbReference>
<dbReference type="InterPro" id="IPR035983">
    <property type="entry name" value="Hect_E3_ubiquitin_ligase"/>
</dbReference>
<dbReference type="Gene3D" id="3.90.1750.10">
    <property type="entry name" value="Hect, E3 ligase catalytic domains"/>
    <property type="match status" value="1"/>
</dbReference>
<dbReference type="OrthoDB" id="338911at2759"/>
<evidence type="ECO:0000256" key="1">
    <source>
        <dbReference type="ARBA" id="ARBA00022786"/>
    </source>
</evidence>
<evidence type="ECO:0000313" key="6">
    <source>
        <dbReference type="Proteomes" id="UP000041254"/>
    </source>
</evidence>
<evidence type="ECO:0000256" key="2">
    <source>
        <dbReference type="PROSITE-ProRule" id="PRU00104"/>
    </source>
</evidence>
<accession>A0A0G4FG51</accession>
<evidence type="ECO:0000313" key="5">
    <source>
        <dbReference type="EMBL" id="CEM12139.1"/>
    </source>
</evidence>
<dbReference type="OMA" id="WETREEY"/>
<dbReference type="InParanoid" id="A0A0G4FG51"/>
<dbReference type="AlphaFoldDB" id="A0A0G4FG51"/>
<dbReference type="Gene3D" id="3.30.2410.10">
    <property type="entry name" value="Hect, E3 ligase catalytic domain"/>
    <property type="match status" value="1"/>
</dbReference>
<name>A0A0G4FG51_VITBC</name>
<dbReference type="PROSITE" id="PS50237">
    <property type="entry name" value="HECT"/>
    <property type="match status" value="1"/>
</dbReference>
<dbReference type="Pfam" id="PF00632">
    <property type="entry name" value="HECT"/>
    <property type="match status" value="1"/>
</dbReference>
<proteinExistence type="predicted"/>
<dbReference type="Proteomes" id="UP000041254">
    <property type="component" value="Unassembled WGS sequence"/>
</dbReference>
<organism evidence="5 6">
    <name type="scientific">Vitrella brassicaformis (strain CCMP3155)</name>
    <dbReference type="NCBI Taxonomy" id="1169540"/>
    <lineage>
        <taxon>Eukaryota</taxon>
        <taxon>Sar</taxon>
        <taxon>Alveolata</taxon>
        <taxon>Colpodellida</taxon>
        <taxon>Vitrellaceae</taxon>
        <taxon>Vitrella</taxon>
    </lineage>
</organism>
<dbReference type="InterPro" id="IPR000569">
    <property type="entry name" value="HECT_dom"/>
</dbReference>
<dbReference type="STRING" id="1169540.A0A0G4FG51"/>
<feature type="non-terminal residue" evidence="5">
    <location>
        <position position="1"/>
    </location>
</feature>
<dbReference type="GO" id="GO:0004842">
    <property type="term" value="F:ubiquitin-protein transferase activity"/>
    <property type="evidence" value="ECO:0007669"/>
    <property type="project" value="InterPro"/>
</dbReference>
<dbReference type="SMART" id="SM00119">
    <property type="entry name" value="HECTc"/>
    <property type="match status" value="1"/>
</dbReference>
<evidence type="ECO:0000259" key="4">
    <source>
        <dbReference type="PROSITE" id="PS50237"/>
    </source>
</evidence>
<keyword evidence="6" id="KW-1185">Reference proteome</keyword>
<feature type="region of interest" description="Disordered" evidence="3">
    <location>
        <begin position="236"/>
        <end position="288"/>
    </location>
</feature>
<gene>
    <name evidence="5" type="ORF">Vbra_22610</name>
</gene>
<dbReference type="EMBL" id="CDMY01000434">
    <property type="protein sequence ID" value="CEM12139.1"/>
    <property type="molecule type" value="Genomic_DNA"/>
</dbReference>
<feature type="active site" description="Glycyl thioester intermediate" evidence="2">
    <location>
        <position position="296"/>
    </location>
</feature>
<dbReference type="InterPro" id="IPR042469">
    <property type="entry name" value="HECTD3"/>
</dbReference>
<evidence type="ECO:0000256" key="3">
    <source>
        <dbReference type="SAM" id="MobiDB-lite"/>
    </source>
</evidence>
<keyword evidence="1 2" id="KW-0833">Ubl conjugation pathway</keyword>